<evidence type="ECO:0000313" key="2">
    <source>
        <dbReference type="Proteomes" id="UP000324222"/>
    </source>
</evidence>
<keyword evidence="2" id="KW-1185">Reference proteome</keyword>
<dbReference type="EMBL" id="VSRR010087921">
    <property type="protein sequence ID" value="MPC91478.1"/>
    <property type="molecule type" value="Genomic_DNA"/>
</dbReference>
<dbReference type="AlphaFoldDB" id="A0A5B7JET0"/>
<protein>
    <submittedName>
        <fullName evidence="1">Uncharacterized protein</fullName>
    </submittedName>
</protein>
<name>A0A5B7JET0_PORTR</name>
<reference evidence="1 2" key="1">
    <citation type="submission" date="2019-05" db="EMBL/GenBank/DDBJ databases">
        <title>Another draft genome of Portunus trituberculatus and its Hox gene families provides insights of decapod evolution.</title>
        <authorList>
            <person name="Jeong J.-H."/>
            <person name="Song I."/>
            <person name="Kim S."/>
            <person name="Choi T."/>
            <person name="Kim D."/>
            <person name="Ryu S."/>
            <person name="Kim W."/>
        </authorList>
    </citation>
    <scope>NUCLEOTIDE SEQUENCE [LARGE SCALE GENOMIC DNA]</scope>
    <source>
        <tissue evidence="1">Muscle</tissue>
    </source>
</reference>
<gene>
    <name evidence="1" type="ORF">E2C01_086518</name>
</gene>
<dbReference type="Proteomes" id="UP000324222">
    <property type="component" value="Unassembled WGS sequence"/>
</dbReference>
<comment type="caution">
    <text evidence="1">The sequence shown here is derived from an EMBL/GenBank/DDBJ whole genome shotgun (WGS) entry which is preliminary data.</text>
</comment>
<organism evidence="1 2">
    <name type="scientific">Portunus trituberculatus</name>
    <name type="common">Swimming crab</name>
    <name type="synonym">Neptunus trituberculatus</name>
    <dbReference type="NCBI Taxonomy" id="210409"/>
    <lineage>
        <taxon>Eukaryota</taxon>
        <taxon>Metazoa</taxon>
        <taxon>Ecdysozoa</taxon>
        <taxon>Arthropoda</taxon>
        <taxon>Crustacea</taxon>
        <taxon>Multicrustacea</taxon>
        <taxon>Malacostraca</taxon>
        <taxon>Eumalacostraca</taxon>
        <taxon>Eucarida</taxon>
        <taxon>Decapoda</taxon>
        <taxon>Pleocyemata</taxon>
        <taxon>Brachyura</taxon>
        <taxon>Eubrachyura</taxon>
        <taxon>Portunoidea</taxon>
        <taxon>Portunidae</taxon>
        <taxon>Portuninae</taxon>
        <taxon>Portunus</taxon>
    </lineage>
</organism>
<evidence type="ECO:0000313" key="1">
    <source>
        <dbReference type="EMBL" id="MPC91478.1"/>
    </source>
</evidence>
<sequence length="62" mass="6796">MASLSLPFPPLAATQPHLASPCISFRQRARKAQRYTATVHATLPQPCRRLSLAAHGMKGEQK</sequence>
<proteinExistence type="predicted"/>
<accession>A0A5B7JET0</accession>